<accession>A0A6J4TPZ2</accession>
<dbReference type="EMBL" id="CADCVM010000456">
    <property type="protein sequence ID" value="CAA9528403.1"/>
    <property type="molecule type" value="Genomic_DNA"/>
</dbReference>
<name>A0A6J4TPZ2_9ACTN</name>
<reference evidence="3" key="1">
    <citation type="submission" date="2020-02" db="EMBL/GenBank/DDBJ databases">
        <authorList>
            <person name="Meier V. D."/>
        </authorList>
    </citation>
    <scope>NUCLEOTIDE SEQUENCE</scope>
    <source>
        <strain evidence="3">AVDCRST_MAG05</strain>
    </source>
</reference>
<evidence type="ECO:0000256" key="2">
    <source>
        <dbReference type="SAM" id="Phobius"/>
    </source>
</evidence>
<feature type="region of interest" description="Disordered" evidence="1">
    <location>
        <begin position="1"/>
        <end position="24"/>
    </location>
</feature>
<feature type="transmembrane region" description="Helical" evidence="2">
    <location>
        <begin position="169"/>
        <end position="189"/>
    </location>
</feature>
<dbReference type="AlphaFoldDB" id="A0A6J4TPZ2"/>
<keyword evidence="2" id="KW-0472">Membrane</keyword>
<feature type="transmembrane region" description="Helical" evidence="2">
    <location>
        <begin position="39"/>
        <end position="57"/>
    </location>
</feature>
<feature type="transmembrane region" description="Helical" evidence="2">
    <location>
        <begin position="85"/>
        <end position="105"/>
    </location>
</feature>
<evidence type="ECO:0008006" key="4">
    <source>
        <dbReference type="Google" id="ProtNLM"/>
    </source>
</evidence>
<gene>
    <name evidence="3" type="ORF">AVDCRST_MAG05-4186</name>
</gene>
<proteinExistence type="predicted"/>
<feature type="transmembrane region" description="Helical" evidence="2">
    <location>
        <begin position="117"/>
        <end position="134"/>
    </location>
</feature>
<organism evidence="3">
    <name type="scientific">uncultured Rubrobacteraceae bacterium</name>
    <dbReference type="NCBI Taxonomy" id="349277"/>
    <lineage>
        <taxon>Bacteria</taxon>
        <taxon>Bacillati</taxon>
        <taxon>Actinomycetota</taxon>
        <taxon>Rubrobacteria</taxon>
        <taxon>Rubrobacterales</taxon>
        <taxon>Rubrobacteraceae</taxon>
        <taxon>environmental samples</taxon>
    </lineage>
</organism>
<protein>
    <recommendedName>
        <fullName evidence="4">DUF1772 domain-containing protein</fullName>
    </recommendedName>
</protein>
<feature type="compositionally biased region" description="Polar residues" evidence="1">
    <location>
        <begin position="1"/>
        <end position="17"/>
    </location>
</feature>
<keyword evidence="2" id="KW-1133">Transmembrane helix</keyword>
<evidence type="ECO:0000313" key="3">
    <source>
        <dbReference type="EMBL" id="CAA9528403.1"/>
    </source>
</evidence>
<evidence type="ECO:0000256" key="1">
    <source>
        <dbReference type="SAM" id="MobiDB-lite"/>
    </source>
</evidence>
<keyword evidence="2" id="KW-0812">Transmembrane</keyword>
<sequence length="199" mass="21897">MARTGNSRMVDNTSSDPKSGRLPQDLHARWSGRDQATHWLLFALAVVAGIQTGGVIFDSLVNDPVWSDSVAAARAWNEDIDPSRFYIVFTNGVLLLAIVTLGVGWRSPRPVRGWLRLATIFFIIAVVITMAYFLPEIQEIRGASAGPIPDGELGDRIQRWTLLDPVRELLIFAGFVFTVRAVGLSHAALARTKMPSEGR</sequence>